<dbReference type="GO" id="GO:0031012">
    <property type="term" value="C:extracellular matrix"/>
    <property type="evidence" value="ECO:0007669"/>
    <property type="project" value="TreeGrafter"/>
</dbReference>
<feature type="non-terminal residue" evidence="7">
    <location>
        <position position="1579"/>
    </location>
</feature>
<reference evidence="7" key="1">
    <citation type="submission" date="2022-07" db="EMBL/GenBank/DDBJ databases">
        <title>Chromosome-level genome of Muraenolepis orangiensis.</title>
        <authorList>
            <person name="Kim J."/>
        </authorList>
    </citation>
    <scope>NUCLEOTIDE SEQUENCE</scope>
    <source>
        <strain evidence="7">KU_S4_2022</strain>
        <tissue evidence="7">Muscle</tissue>
    </source>
</reference>
<feature type="domain" description="Ig-like" evidence="6">
    <location>
        <begin position="881"/>
        <end position="963"/>
    </location>
</feature>
<keyword evidence="4" id="KW-0677">Repeat</keyword>
<dbReference type="InterPro" id="IPR013098">
    <property type="entry name" value="Ig_I-set"/>
</dbReference>
<evidence type="ECO:0000313" key="7">
    <source>
        <dbReference type="EMBL" id="KAJ3593255.1"/>
    </source>
</evidence>
<dbReference type="InterPro" id="IPR050439">
    <property type="entry name" value="ADAMTS_ADAMTS-like"/>
</dbReference>
<dbReference type="InterPro" id="IPR003599">
    <property type="entry name" value="Ig_sub"/>
</dbReference>
<dbReference type="GO" id="GO:0005576">
    <property type="term" value="C:extracellular region"/>
    <property type="evidence" value="ECO:0007669"/>
    <property type="project" value="UniProtKB-SubCell"/>
</dbReference>
<dbReference type="InterPro" id="IPR003598">
    <property type="entry name" value="Ig_sub2"/>
</dbReference>
<dbReference type="InterPro" id="IPR013783">
    <property type="entry name" value="Ig-like_fold"/>
</dbReference>
<protein>
    <recommendedName>
        <fullName evidence="6">Ig-like domain-containing protein</fullName>
    </recommendedName>
</protein>
<dbReference type="Pfam" id="PF00090">
    <property type="entry name" value="TSP_1"/>
    <property type="match status" value="1"/>
</dbReference>
<dbReference type="Gene3D" id="2.20.100.10">
    <property type="entry name" value="Thrombospondin type-1 (TSP1) repeat"/>
    <property type="match status" value="10"/>
</dbReference>
<dbReference type="Gene3D" id="2.60.120.830">
    <property type="match status" value="1"/>
</dbReference>
<proteinExistence type="predicted"/>
<dbReference type="Pfam" id="PF07679">
    <property type="entry name" value="I-set"/>
    <property type="match status" value="1"/>
</dbReference>
<evidence type="ECO:0000256" key="3">
    <source>
        <dbReference type="ARBA" id="ARBA00022729"/>
    </source>
</evidence>
<feature type="compositionally biased region" description="Low complexity" evidence="5">
    <location>
        <begin position="1384"/>
        <end position="1399"/>
    </location>
</feature>
<feature type="non-terminal residue" evidence="7">
    <location>
        <position position="1"/>
    </location>
</feature>
<dbReference type="PROSITE" id="PS50092">
    <property type="entry name" value="TSP1"/>
    <property type="match status" value="10"/>
</dbReference>
<evidence type="ECO:0000256" key="1">
    <source>
        <dbReference type="ARBA" id="ARBA00004613"/>
    </source>
</evidence>
<dbReference type="GO" id="GO:0030198">
    <property type="term" value="P:extracellular matrix organization"/>
    <property type="evidence" value="ECO:0007669"/>
    <property type="project" value="TreeGrafter"/>
</dbReference>
<dbReference type="CDD" id="cd00096">
    <property type="entry name" value="Ig"/>
    <property type="match status" value="1"/>
</dbReference>
<dbReference type="InterPro" id="IPR007110">
    <property type="entry name" value="Ig-like_dom"/>
</dbReference>
<dbReference type="FunFam" id="2.20.100.10:FF:000005">
    <property type="entry name" value="ADAM metallopeptidase with thrombospondin type 1 motif 9"/>
    <property type="match status" value="1"/>
</dbReference>
<evidence type="ECO:0000256" key="4">
    <source>
        <dbReference type="ARBA" id="ARBA00022737"/>
    </source>
</evidence>
<dbReference type="InterPro" id="IPR036383">
    <property type="entry name" value="TSP1_rpt_sf"/>
</dbReference>
<dbReference type="OrthoDB" id="5948003at2759"/>
<feature type="domain" description="Ig-like" evidence="6">
    <location>
        <begin position="1227"/>
        <end position="1314"/>
    </location>
</feature>
<dbReference type="EMBL" id="JANIIK010000112">
    <property type="protein sequence ID" value="KAJ3593255.1"/>
    <property type="molecule type" value="Genomic_DNA"/>
</dbReference>
<evidence type="ECO:0000313" key="8">
    <source>
        <dbReference type="Proteomes" id="UP001148018"/>
    </source>
</evidence>
<dbReference type="PANTHER" id="PTHR13723:SF169">
    <property type="entry name" value="ADAMTS-LIKE PROTEIN 3"/>
    <property type="match status" value="1"/>
</dbReference>
<accession>A0A9Q0DU75</accession>
<evidence type="ECO:0000256" key="5">
    <source>
        <dbReference type="SAM" id="MobiDB-lite"/>
    </source>
</evidence>
<name>A0A9Q0DU75_9TELE</name>
<feature type="region of interest" description="Disordered" evidence="5">
    <location>
        <begin position="838"/>
        <end position="860"/>
    </location>
</feature>
<dbReference type="Gene3D" id="2.60.40.10">
    <property type="entry name" value="Immunoglobulins"/>
    <property type="match status" value="3"/>
</dbReference>
<dbReference type="GO" id="GO:0006508">
    <property type="term" value="P:proteolysis"/>
    <property type="evidence" value="ECO:0007669"/>
    <property type="project" value="TreeGrafter"/>
</dbReference>
<keyword evidence="2" id="KW-0964">Secreted</keyword>
<dbReference type="SMART" id="SM00409">
    <property type="entry name" value="IG"/>
    <property type="match status" value="4"/>
</dbReference>
<gene>
    <name evidence="7" type="ORF">NHX12_005590</name>
</gene>
<dbReference type="PANTHER" id="PTHR13723">
    <property type="entry name" value="ADAMTS A DISINTEGRIN AND METALLOPROTEASE WITH THROMBOSPONDIN MOTIFS PROTEASE"/>
    <property type="match status" value="1"/>
</dbReference>
<sequence>ASRTTRSDEDRDLGWDAWGPWSDCSRTCGGGASYSLRRCLNGGNCEGKNIRYKSCSNTDCPAESGDFRAQQCSAHNDVKYHGLVRDWVPVTYDPSAPCALRCSGAREDNCGVCGGDDSTCQLVRGQALPHVSSEEPVATVIEVPAGSRFLRVNTKGPGVIVIEAVSLRGRREETSLVTTGSYVVGNTSLDFQRGTERQTLRTLGPLTVDYIIKMRYGGGRDTVVQFMFYQPVRFQWRETDFFPCSVTCGGGYQLNSAECVDIRSNQTLGEHHCNSYPENTKPVPKLKECGMEPCPERLSLKQPCTAGSAVGMSREVSGKVTRWPTKRCDGKSPTVTVWEQGPWTSCSVSCGEAAGGQQERSVACVEDDAHGQFSPADEWKCAHSPRPGARQMCNAFPCPQWCTVTCGRGLRYRVVLCLDHRGQHIGGCPPPLKPHVKEDCLVPVACHKPRETLPVEAKVPWLKQAQELEEHRTATEDPTFIPGPWTPCSATCGPGRQSRELKCKVLLSFTQTEVELPDEECGEDRPPLERPCNMGSCAGGPGLSPPGALHGGLGDELHHWDYRGFTTCSATCAAGKQMVVVRCVDRRRGEEVADMLCDPSSRPTLMIRMCNPEPCPPRGSVTSSSYRRCISSSFFLLVQEGECYIVLLQEERYLLQGERYLILLQEERYLLVEETWTLSEEEPWEATVWTACSASCGVGIQTRTVYCTRLLSLDQQDSASVPDHQCQEFKSAVLQPCNQCSQSCGGGVQVRKVFCKQLLSTGANWRLGDGACPGQSPPARRPCANCSVSCGLGIQRRQPVCRRLTASGHQVTLAKGLCSGLVSPPLVRTCRMMACPKPRKQLRPNEPPGARHSQKTGGFAGGVKGCPSLRGLHRIYVQVRPERRLHLAVGGHAYLLPDTSLVVRCPVKRFPKSYIRWFKDGRALVDSERLGVSKSGSLKVHRLGREDTGLYKCVAGPASDIFTLQLVGVGAGEDDKDWTVGGGFSPGVEEELMLPSCHSHRSQLDTVLPLARHLNRPPVSVSLLPSGVQGVVMPPGLQEKLVNITLQADMGDISLDQASRHISSLLTQMSAGHLWNIPRQEAERGRLPNWSENLGTKAPRRPVIVRRRQNRTTSGTPFQRSLSFSVGQVAFLTNGTRLLTLLCPAEGSPQPAVSWTKDGAPLQHTDRVFWDSTGGLHLFQPNLADLGLYTCTAINSLGSDSESSRLRIAEPPAIAVSWRNVSDAGTPVGQSLRAAVGGRVSVRPGANLTIDCPVTGVPQPAVSWHFKDGLLSAGATPLPSGALWLRNVLAQHQGTYYCTASNPIGRSTASTLLSLQGLQVPNPQELYRRRVLMASHSGTSVIVRPGDVLRIGCPVAADHKMAIHWDYQNQSLLESAELARAQGSSPLPQASSPLPQASSRGQPVHYRRLVRGRVLEVNTLQGQFSGRYLCRTLANATGPVLSAWIYVRGEEFAWHLGDWTVCSASCGDRGRRVRRARCVSPGGREVSPAMCHHLPRPVAPPVGCNIQDCPPSWAVSVWSKCSVTCGEGWRTRQVSCKRLSASGGDRALPASACEGAGPPDRQLCSSNSCPAWVSSSWGK</sequence>
<dbReference type="Pfam" id="PF19030">
    <property type="entry name" value="TSP1_ADAMTS"/>
    <property type="match status" value="7"/>
</dbReference>
<dbReference type="GO" id="GO:0004222">
    <property type="term" value="F:metalloendopeptidase activity"/>
    <property type="evidence" value="ECO:0007669"/>
    <property type="project" value="TreeGrafter"/>
</dbReference>
<feature type="domain" description="Ig-like" evidence="6">
    <location>
        <begin position="1117"/>
        <end position="1209"/>
    </location>
</feature>
<comment type="caution">
    <text evidence="7">The sequence shown here is derived from an EMBL/GenBank/DDBJ whole genome shotgun (WGS) entry which is preliminary data.</text>
</comment>
<dbReference type="PROSITE" id="PS50835">
    <property type="entry name" value="IG_LIKE"/>
    <property type="match status" value="3"/>
</dbReference>
<comment type="subcellular location">
    <subcellularLocation>
        <location evidence="1">Secreted</location>
    </subcellularLocation>
</comment>
<organism evidence="7 8">
    <name type="scientific">Muraenolepis orangiensis</name>
    <name type="common">Patagonian moray cod</name>
    <dbReference type="NCBI Taxonomy" id="630683"/>
    <lineage>
        <taxon>Eukaryota</taxon>
        <taxon>Metazoa</taxon>
        <taxon>Chordata</taxon>
        <taxon>Craniata</taxon>
        <taxon>Vertebrata</taxon>
        <taxon>Euteleostomi</taxon>
        <taxon>Actinopterygii</taxon>
        <taxon>Neopterygii</taxon>
        <taxon>Teleostei</taxon>
        <taxon>Neoteleostei</taxon>
        <taxon>Acanthomorphata</taxon>
        <taxon>Zeiogadaria</taxon>
        <taxon>Gadariae</taxon>
        <taxon>Gadiformes</taxon>
        <taxon>Muraenolepidoidei</taxon>
        <taxon>Muraenolepididae</taxon>
        <taxon>Muraenolepis</taxon>
    </lineage>
</organism>
<evidence type="ECO:0000256" key="2">
    <source>
        <dbReference type="ARBA" id="ARBA00022525"/>
    </source>
</evidence>
<dbReference type="SMART" id="SM00408">
    <property type="entry name" value="IGc2"/>
    <property type="match status" value="4"/>
</dbReference>
<dbReference type="SUPFAM" id="SSF82895">
    <property type="entry name" value="TSP-1 type 1 repeat"/>
    <property type="match status" value="10"/>
</dbReference>
<dbReference type="InterPro" id="IPR000884">
    <property type="entry name" value="TSP1_rpt"/>
</dbReference>
<feature type="region of interest" description="Disordered" evidence="5">
    <location>
        <begin position="1383"/>
        <end position="1402"/>
    </location>
</feature>
<keyword evidence="8" id="KW-1185">Reference proteome</keyword>
<dbReference type="Proteomes" id="UP001148018">
    <property type="component" value="Unassembled WGS sequence"/>
</dbReference>
<dbReference type="SMART" id="SM00209">
    <property type="entry name" value="TSP1"/>
    <property type="match status" value="9"/>
</dbReference>
<dbReference type="Pfam" id="PF13927">
    <property type="entry name" value="Ig_3"/>
    <property type="match status" value="2"/>
</dbReference>
<evidence type="ECO:0000259" key="6">
    <source>
        <dbReference type="PROSITE" id="PS50835"/>
    </source>
</evidence>
<dbReference type="SUPFAM" id="SSF48726">
    <property type="entry name" value="Immunoglobulin"/>
    <property type="match status" value="3"/>
</dbReference>
<dbReference type="InterPro" id="IPR036179">
    <property type="entry name" value="Ig-like_dom_sf"/>
</dbReference>
<keyword evidence="3" id="KW-0732">Signal</keyword>
<dbReference type="FunFam" id="2.20.100.10:FF:000025">
    <property type="entry name" value="ADAMTS like 1"/>
    <property type="match status" value="1"/>
</dbReference>